<dbReference type="InterPro" id="IPR038723">
    <property type="entry name" value="ArnR1-like_HTH"/>
</dbReference>
<dbReference type="InterPro" id="IPR036390">
    <property type="entry name" value="WH_DNA-bd_sf"/>
</dbReference>
<name>A0A7G9ZCL8_9EURY</name>
<dbReference type="EMBL" id="MT631710">
    <property type="protein sequence ID" value="QNO58002.1"/>
    <property type="molecule type" value="Genomic_DNA"/>
</dbReference>
<organism evidence="2">
    <name type="scientific">Candidatus Methanophaga sp. ANME-1 ERB7</name>
    <dbReference type="NCBI Taxonomy" id="2759913"/>
    <lineage>
        <taxon>Archaea</taxon>
        <taxon>Methanobacteriati</taxon>
        <taxon>Methanobacteriota</taxon>
        <taxon>Stenosarchaea group</taxon>
        <taxon>Methanomicrobia</taxon>
        <taxon>Candidatus Methanophagales</taxon>
        <taxon>Candidatus Methanophagaceae</taxon>
        <taxon>Candidatus Methanophaga</taxon>
    </lineage>
</organism>
<evidence type="ECO:0000259" key="1">
    <source>
        <dbReference type="Pfam" id="PF14947"/>
    </source>
</evidence>
<dbReference type="AlphaFoldDB" id="A0A7G9ZCL8"/>
<feature type="domain" description="ArnR1-like winged helix-turn-helix" evidence="1">
    <location>
        <begin position="8"/>
        <end position="86"/>
    </location>
</feature>
<protein>
    <recommendedName>
        <fullName evidence="1">ArnR1-like winged helix-turn-helix domain-containing protein</fullName>
    </recommendedName>
</protein>
<dbReference type="SUPFAM" id="SSF46785">
    <property type="entry name" value="Winged helix' DNA-binding domain"/>
    <property type="match status" value="1"/>
</dbReference>
<proteinExistence type="predicted"/>
<dbReference type="InterPro" id="IPR036388">
    <property type="entry name" value="WH-like_DNA-bd_sf"/>
</dbReference>
<accession>A0A7G9ZCL8</accession>
<sequence>MKRGVSTRSRWEIIQDILDVIATMENRAKKTRIMKMAYLDWKNFHRHFGFLIDGGFIMEIDDPSKGTSYGLTRRGKELRSKLKDLELIVSV</sequence>
<evidence type="ECO:0000313" key="2">
    <source>
        <dbReference type="EMBL" id="QNO58002.1"/>
    </source>
</evidence>
<dbReference type="Pfam" id="PF14947">
    <property type="entry name" value="HTH_45"/>
    <property type="match status" value="1"/>
</dbReference>
<dbReference type="Gene3D" id="1.10.10.10">
    <property type="entry name" value="Winged helix-like DNA-binding domain superfamily/Winged helix DNA-binding domain"/>
    <property type="match status" value="1"/>
</dbReference>
<reference evidence="2" key="1">
    <citation type="submission" date="2020-06" db="EMBL/GenBank/DDBJ databases">
        <title>Unique genomic features of the anaerobic methanotrophic archaea.</title>
        <authorList>
            <person name="Chadwick G.L."/>
            <person name="Skennerton C.T."/>
            <person name="Laso-Perez R."/>
            <person name="Leu A.O."/>
            <person name="Speth D.R."/>
            <person name="Yu H."/>
            <person name="Morgan-Lang C."/>
            <person name="Hatzenpichler R."/>
            <person name="Goudeau D."/>
            <person name="Malmstrom R."/>
            <person name="Brazelton W.J."/>
            <person name="Woyke T."/>
            <person name="Hallam S.J."/>
            <person name="Tyson G.W."/>
            <person name="Wegener G."/>
            <person name="Boetius A."/>
            <person name="Orphan V."/>
        </authorList>
    </citation>
    <scope>NUCLEOTIDE SEQUENCE</scope>
</reference>
<gene>
    <name evidence="2" type="ORF">FKBFPHBB_00003</name>
</gene>